<dbReference type="InterPro" id="IPR014312">
    <property type="entry name" value="Succ_DH_anchor"/>
</dbReference>
<evidence type="ECO:0000256" key="13">
    <source>
        <dbReference type="ARBA" id="ARBA00022989"/>
    </source>
</evidence>
<comment type="pathway">
    <text evidence="3 16">Carbohydrate metabolism; tricarboxylic acid cycle.</text>
</comment>
<feature type="transmembrane region" description="Helical" evidence="19">
    <location>
        <begin position="21"/>
        <end position="39"/>
    </location>
</feature>
<dbReference type="RefSeq" id="WP_078042626.1">
    <property type="nucleotide sequence ID" value="NZ_NHNI01000002.1"/>
</dbReference>
<dbReference type="PANTHER" id="PTHR38689">
    <property type="entry name" value="SUCCINATE DEHYDROGENASE HYDROPHOBIC MEMBRANE ANCHOR SUBUNIT"/>
    <property type="match status" value="1"/>
</dbReference>
<keyword evidence="10 19" id="KW-0812">Transmembrane</keyword>
<reference evidence="21" key="1">
    <citation type="submission" date="2017-05" db="EMBL/GenBank/DDBJ databases">
        <authorList>
            <person name="Barney B.M."/>
        </authorList>
    </citation>
    <scope>NUCLEOTIDE SEQUENCE [LARGE SCALE GENOMIC DNA]</scope>
    <source>
        <strain evidence="21">PSBB022</strain>
    </source>
</reference>
<comment type="caution">
    <text evidence="20">The sequence shown here is derived from an EMBL/GenBank/DDBJ whole genome shotgun (WGS) entry which is preliminary data.</text>
</comment>
<feature type="binding site" evidence="17">
    <location>
        <position position="83"/>
    </location>
    <ligand>
        <name>a ubiquinone</name>
        <dbReference type="ChEBI" id="CHEBI:16389"/>
    </ligand>
</feature>
<evidence type="ECO:0000256" key="14">
    <source>
        <dbReference type="ARBA" id="ARBA00023004"/>
    </source>
</evidence>
<keyword evidence="14 18" id="KW-0408">Iron</keyword>
<evidence type="ECO:0000256" key="4">
    <source>
        <dbReference type="ARBA" id="ARBA00019425"/>
    </source>
</evidence>
<dbReference type="SUPFAM" id="SSF81343">
    <property type="entry name" value="Fumarate reductase respiratory complex transmembrane subunits"/>
    <property type="match status" value="1"/>
</dbReference>
<evidence type="ECO:0000313" key="21">
    <source>
        <dbReference type="Proteomes" id="UP000216101"/>
    </source>
</evidence>
<keyword evidence="21" id="KW-1185">Reference proteome</keyword>
<organism evidence="20 21">
    <name type="scientific">Cellvibrio mixtus</name>
    <dbReference type="NCBI Taxonomy" id="39650"/>
    <lineage>
        <taxon>Bacteria</taxon>
        <taxon>Pseudomonadati</taxon>
        <taxon>Pseudomonadota</taxon>
        <taxon>Gammaproteobacteria</taxon>
        <taxon>Cellvibrionales</taxon>
        <taxon>Cellvibrionaceae</taxon>
        <taxon>Cellvibrio</taxon>
    </lineage>
</organism>
<comment type="cofactor">
    <cofactor evidence="18">
        <name>heme</name>
        <dbReference type="ChEBI" id="CHEBI:30413"/>
    </cofactor>
    <text evidence="18">The heme is bound between the two transmembrane subunits.</text>
</comment>
<dbReference type="GO" id="GO:0005886">
    <property type="term" value="C:plasma membrane"/>
    <property type="evidence" value="ECO:0007669"/>
    <property type="project" value="UniProtKB-SubCell"/>
</dbReference>
<dbReference type="InterPro" id="IPR000701">
    <property type="entry name" value="SuccDH_FuR_B_TM-su"/>
</dbReference>
<gene>
    <name evidence="20" type="ORF">CBP51_17075</name>
</gene>
<sequence>MVTSVTSFGRSGLYDWLIQRVGGSIMAAYTVFLTVYLVTTPELTYEQWQSLYSQLWMRVFTLATLLSFISHAWIGLWVVLTDYLTTRLLGSKATFLRILAQIVLGAVALTYLIWGIQVIWGVN</sequence>
<comment type="function">
    <text evidence="1 16">Membrane-anchoring subunit of succinate dehydrogenase (SDH).</text>
</comment>
<evidence type="ECO:0000256" key="2">
    <source>
        <dbReference type="ARBA" id="ARBA00004429"/>
    </source>
</evidence>
<feature type="binding site" description="axial binding residue" evidence="18">
    <location>
        <position position="71"/>
    </location>
    <ligand>
        <name>heme</name>
        <dbReference type="ChEBI" id="CHEBI:30413"/>
        <note>ligand shared with second transmembrane subunit</note>
    </ligand>
    <ligandPart>
        <name>Fe</name>
        <dbReference type="ChEBI" id="CHEBI:18248"/>
    </ligandPart>
</feature>
<dbReference type="AlphaFoldDB" id="A0A266Q4R7"/>
<evidence type="ECO:0000256" key="1">
    <source>
        <dbReference type="ARBA" id="ARBA00004050"/>
    </source>
</evidence>
<dbReference type="Proteomes" id="UP000216101">
    <property type="component" value="Unassembled WGS sequence"/>
</dbReference>
<protein>
    <recommendedName>
        <fullName evidence="4 16">Succinate dehydrogenase hydrophobic membrane anchor subunit</fullName>
    </recommendedName>
</protein>
<dbReference type="GO" id="GO:0046872">
    <property type="term" value="F:metal ion binding"/>
    <property type="evidence" value="ECO:0007669"/>
    <property type="project" value="UniProtKB-KW"/>
</dbReference>
<evidence type="ECO:0000313" key="20">
    <source>
        <dbReference type="EMBL" id="OZY84874.1"/>
    </source>
</evidence>
<feature type="transmembrane region" description="Helical" evidence="19">
    <location>
        <begin position="59"/>
        <end position="83"/>
    </location>
</feature>
<evidence type="ECO:0000256" key="7">
    <source>
        <dbReference type="ARBA" id="ARBA00022519"/>
    </source>
</evidence>
<keyword evidence="9 18" id="KW-0349">Heme</keyword>
<evidence type="ECO:0000256" key="17">
    <source>
        <dbReference type="PIRSR" id="PIRSR000169-1"/>
    </source>
</evidence>
<dbReference type="Pfam" id="PF01127">
    <property type="entry name" value="Sdh_cyt"/>
    <property type="match status" value="1"/>
</dbReference>
<dbReference type="GO" id="GO:0009055">
    <property type="term" value="F:electron transfer activity"/>
    <property type="evidence" value="ECO:0007669"/>
    <property type="project" value="TreeGrafter"/>
</dbReference>
<proteinExistence type="predicted"/>
<dbReference type="GO" id="GO:0020037">
    <property type="term" value="F:heme binding"/>
    <property type="evidence" value="ECO:0007669"/>
    <property type="project" value="InterPro"/>
</dbReference>
<feature type="transmembrane region" description="Helical" evidence="19">
    <location>
        <begin position="95"/>
        <end position="120"/>
    </location>
</feature>
<evidence type="ECO:0000256" key="18">
    <source>
        <dbReference type="PIRSR" id="PIRSR000169-2"/>
    </source>
</evidence>
<dbReference type="STRING" id="1209072.GCA_000766945_01021"/>
<keyword evidence="5 16" id="KW-0813">Transport</keyword>
<keyword evidence="11 18" id="KW-0479">Metal-binding</keyword>
<dbReference type="InterPro" id="IPR034804">
    <property type="entry name" value="SQR/QFR_C/D"/>
</dbReference>
<accession>A0A266Q4R7</accession>
<keyword evidence="15 16" id="KW-0472">Membrane</keyword>
<evidence type="ECO:0000256" key="15">
    <source>
        <dbReference type="ARBA" id="ARBA00023136"/>
    </source>
</evidence>
<evidence type="ECO:0000256" key="5">
    <source>
        <dbReference type="ARBA" id="ARBA00022448"/>
    </source>
</evidence>
<keyword evidence="13 19" id="KW-1133">Transmembrane helix</keyword>
<evidence type="ECO:0000256" key="3">
    <source>
        <dbReference type="ARBA" id="ARBA00005163"/>
    </source>
</evidence>
<evidence type="ECO:0000256" key="8">
    <source>
        <dbReference type="ARBA" id="ARBA00022532"/>
    </source>
</evidence>
<evidence type="ECO:0000256" key="19">
    <source>
        <dbReference type="SAM" id="Phobius"/>
    </source>
</evidence>
<keyword evidence="12 16" id="KW-0249">Electron transport</keyword>
<evidence type="ECO:0000256" key="9">
    <source>
        <dbReference type="ARBA" id="ARBA00022617"/>
    </source>
</evidence>
<evidence type="ECO:0000256" key="10">
    <source>
        <dbReference type="ARBA" id="ARBA00022692"/>
    </source>
</evidence>
<dbReference type="Gene3D" id="1.20.1300.10">
    <property type="entry name" value="Fumarate reductase/succinate dehydrogenase, transmembrane subunit"/>
    <property type="match status" value="1"/>
</dbReference>
<dbReference type="NCBIfam" id="TIGR02968">
    <property type="entry name" value="succ_dehyd_anc"/>
    <property type="match status" value="1"/>
</dbReference>
<dbReference type="UniPathway" id="UPA00223"/>
<name>A0A266Q4R7_9GAMM</name>
<dbReference type="GO" id="GO:0006099">
    <property type="term" value="P:tricarboxylic acid cycle"/>
    <property type="evidence" value="ECO:0007669"/>
    <property type="project" value="UniProtKB-UniRule"/>
</dbReference>
<dbReference type="PANTHER" id="PTHR38689:SF1">
    <property type="entry name" value="SUCCINATE DEHYDROGENASE HYDROPHOBIC MEMBRANE ANCHOR SUBUNIT"/>
    <property type="match status" value="1"/>
</dbReference>
<dbReference type="GO" id="GO:0017004">
    <property type="term" value="P:cytochrome complex assembly"/>
    <property type="evidence" value="ECO:0007669"/>
    <property type="project" value="TreeGrafter"/>
</dbReference>
<dbReference type="CDD" id="cd03494">
    <property type="entry name" value="SQR_TypeC_SdhD"/>
    <property type="match status" value="1"/>
</dbReference>
<keyword evidence="7 16" id="KW-0997">Cell inner membrane</keyword>
<evidence type="ECO:0000256" key="11">
    <source>
        <dbReference type="ARBA" id="ARBA00022723"/>
    </source>
</evidence>
<evidence type="ECO:0000256" key="12">
    <source>
        <dbReference type="ARBA" id="ARBA00022982"/>
    </source>
</evidence>
<dbReference type="PIRSF" id="PIRSF000169">
    <property type="entry name" value="SDH_D"/>
    <property type="match status" value="1"/>
</dbReference>
<comment type="subcellular location">
    <subcellularLocation>
        <location evidence="2 16">Cell inner membrane</location>
        <topology evidence="2 16">Multi-pass membrane protein</topology>
    </subcellularLocation>
</comment>
<evidence type="ECO:0000256" key="6">
    <source>
        <dbReference type="ARBA" id="ARBA00022475"/>
    </source>
</evidence>
<evidence type="ECO:0000256" key="16">
    <source>
        <dbReference type="PIRNR" id="PIRNR000169"/>
    </source>
</evidence>
<dbReference type="EMBL" id="NHNI01000002">
    <property type="protein sequence ID" value="OZY84874.1"/>
    <property type="molecule type" value="Genomic_DNA"/>
</dbReference>
<keyword evidence="8 16" id="KW-0816">Tricarboxylic acid cycle</keyword>
<keyword evidence="6 16" id="KW-1003">Cell membrane</keyword>